<name>A0AAV8V7L0_9CUCU</name>
<organism evidence="2 3">
    <name type="scientific">Exocentrus adspersus</name>
    <dbReference type="NCBI Taxonomy" id="1586481"/>
    <lineage>
        <taxon>Eukaryota</taxon>
        <taxon>Metazoa</taxon>
        <taxon>Ecdysozoa</taxon>
        <taxon>Arthropoda</taxon>
        <taxon>Hexapoda</taxon>
        <taxon>Insecta</taxon>
        <taxon>Pterygota</taxon>
        <taxon>Neoptera</taxon>
        <taxon>Endopterygota</taxon>
        <taxon>Coleoptera</taxon>
        <taxon>Polyphaga</taxon>
        <taxon>Cucujiformia</taxon>
        <taxon>Chrysomeloidea</taxon>
        <taxon>Cerambycidae</taxon>
        <taxon>Lamiinae</taxon>
        <taxon>Acanthocinini</taxon>
        <taxon>Exocentrus</taxon>
    </lineage>
</organism>
<evidence type="ECO:0000256" key="1">
    <source>
        <dbReference type="SAM" id="MobiDB-lite"/>
    </source>
</evidence>
<proteinExistence type="predicted"/>
<sequence length="342" mass="38558">MHYIMSGKKVYQLKLLHCVKKCENRQIDWDSPAMEGLSRLTPNYTINKIFLDDEEVELCNFLQMMAKLHHGLTPKNVRKLAFDLAVANNKNIPASWHQNQSAGKFWMTSLLKRNKNLSIRSAEATSLGRAMGFNKPIVERFYANLKQIYEKYNLGPDQIYNMDETALTTVQGSGKVIATKGQKQVGQITSNEREVLGASYPLAFSQKNCISGFQATGIFPYNNTIFSDDDFLAADVTNLSLSRTDTNHVDDQQAGPSCLSAEQHSEILLGSEREQTPPNTLPKTFISPNIIKPLPKAQNVPKQSKRKKKTTEILTSSPVYKKIEEEQMLKEARQADLQKKEG</sequence>
<dbReference type="EMBL" id="JANEYG010000386">
    <property type="protein sequence ID" value="KAJ8909935.1"/>
    <property type="molecule type" value="Genomic_DNA"/>
</dbReference>
<protein>
    <recommendedName>
        <fullName evidence="4">DDE-1 domain-containing protein</fullName>
    </recommendedName>
</protein>
<gene>
    <name evidence="2" type="ORF">NQ315_005654</name>
</gene>
<feature type="region of interest" description="Disordered" evidence="1">
    <location>
        <begin position="294"/>
        <end position="318"/>
    </location>
</feature>
<dbReference type="Proteomes" id="UP001159042">
    <property type="component" value="Unassembled WGS sequence"/>
</dbReference>
<dbReference type="AlphaFoldDB" id="A0AAV8V7L0"/>
<reference evidence="2 3" key="1">
    <citation type="journal article" date="2023" name="Insect Mol. Biol.">
        <title>Genome sequencing provides insights into the evolution of gene families encoding plant cell wall-degrading enzymes in longhorned beetles.</title>
        <authorList>
            <person name="Shin N.R."/>
            <person name="Okamura Y."/>
            <person name="Kirsch R."/>
            <person name="Pauchet Y."/>
        </authorList>
    </citation>
    <scope>NUCLEOTIDE SEQUENCE [LARGE SCALE GENOMIC DNA]</scope>
    <source>
        <strain evidence="2">EAD_L_NR</strain>
    </source>
</reference>
<accession>A0AAV8V7L0</accession>
<keyword evidence="3" id="KW-1185">Reference proteome</keyword>
<evidence type="ECO:0008006" key="4">
    <source>
        <dbReference type="Google" id="ProtNLM"/>
    </source>
</evidence>
<evidence type="ECO:0000313" key="3">
    <source>
        <dbReference type="Proteomes" id="UP001159042"/>
    </source>
</evidence>
<evidence type="ECO:0000313" key="2">
    <source>
        <dbReference type="EMBL" id="KAJ8909935.1"/>
    </source>
</evidence>
<comment type="caution">
    <text evidence="2">The sequence shown here is derived from an EMBL/GenBank/DDBJ whole genome shotgun (WGS) entry which is preliminary data.</text>
</comment>